<dbReference type="VEuPathDB" id="TriTrypDB:ADEAN_000528400"/>
<keyword evidence="7" id="KW-0282">Flagellum</keyword>
<dbReference type="GO" id="GO:0042073">
    <property type="term" value="P:intraciliary transport"/>
    <property type="evidence" value="ECO:0007669"/>
    <property type="project" value="TreeGrafter"/>
</dbReference>
<evidence type="ECO:0000313" key="7">
    <source>
        <dbReference type="EMBL" id="CAD2217801.1"/>
    </source>
</evidence>
<proteinExistence type="inferred from homology"/>
<evidence type="ECO:0000256" key="5">
    <source>
        <dbReference type="SAM" id="Coils"/>
    </source>
</evidence>
<dbReference type="GO" id="GO:0005815">
    <property type="term" value="C:microtubule organizing center"/>
    <property type="evidence" value="ECO:0007669"/>
    <property type="project" value="TreeGrafter"/>
</dbReference>
<comment type="similarity">
    <text evidence="2">Belongs to the IFT57 family.</text>
</comment>
<keyword evidence="4" id="KW-0966">Cell projection</keyword>
<dbReference type="GO" id="GO:1905515">
    <property type="term" value="P:non-motile cilium assembly"/>
    <property type="evidence" value="ECO:0007669"/>
    <property type="project" value="TreeGrafter"/>
</dbReference>
<evidence type="ECO:0000256" key="2">
    <source>
        <dbReference type="ARBA" id="ARBA00009415"/>
    </source>
</evidence>
<name>S9U9A5_9TRYP</name>
<keyword evidence="3" id="KW-0969">Cilium</keyword>
<accession>S9U9A5</accession>
<sequence>MAEEETKNTTDDVSMQTILDKLRILNYESSFCTSVKPPFKPLDQFYFTAPSTVDNTNAQFYYFTSLCAWLINLCGRKFEAPGQFDDPNASATTILAELKEMNVSAPNLSPNRIKQGSGETVLILLSALVDQALTHKGFQFRPVDYSKMEKYDELGDVADGDEDADMDQVEDNVVIDSDDEDEVYVRATGEKSTKDDSAQIVSSVNPEEWNLEVERVAPLLQVRAENTDDWRSRVESSSVLLNAIEKIYPDVRQMLERLADDMGKSKERIQKREQTLAQQFSELVEGYRVKLRELNTSRDSANVANQSVQQLTMELNQISEVLDQTKADIEDRETKISDTTPLMQVKEAVNKVQEEIKQMALRIGVLQNSVLHYVTKQTKEKREGVGKYDEDDSNTDYYD</sequence>
<comment type="subcellular location">
    <subcellularLocation>
        <location evidence="1">Cell projection</location>
        <location evidence="1">Cilium</location>
    </subcellularLocation>
</comment>
<feature type="compositionally biased region" description="Basic and acidic residues" evidence="6">
    <location>
        <begin position="378"/>
        <end position="388"/>
    </location>
</feature>
<dbReference type="EMBL" id="LR877153">
    <property type="protein sequence ID" value="CAD2217801.1"/>
    <property type="molecule type" value="Genomic_DNA"/>
</dbReference>
<dbReference type="GO" id="GO:0030992">
    <property type="term" value="C:intraciliary transport particle B"/>
    <property type="evidence" value="ECO:0007669"/>
    <property type="project" value="TreeGrafter"/>
</dbReference>
<dbReference type="PANTHER" id="PTHR16011:SF0">
    <property type="entry name" value="INTRAFLAGELLAR TRANSPORT PROTEIN 57 HOMOLOG"/>
    <property type="match status" value="1"/>
</dbReference>
<evidence type="ECO:0000313" key="8">
    <source>
        <dbReference type="Proteomes" id="UP000515908"/>
    </source>
</evidence>
<dbReference type="Proteomes" id="UP000515908">
    <property type="component" value="Chromosome 09"/>
</dbReference>
<keyword evidence="5" id="KW-0175">Coiled coil</keyword>
<evidence type="ECO:0000256" key="1">
    <source>
        <dbReference type="ARBA" id="ARBA00004138"/>
    </source>
</evidence>
<dbReference type="InterPro" id="IPR019530">
    <property type="entry name" value="Intra-flagellar_transport_57"/>
</dbReference>
<evidence type="ECO:0000256" key="6">
    <source>
        <dbReference type="SAM" id="MobiDB-lite"/>
    </source>
</evidence>
<gene>
    <name evidence="7" type="ORF">ADEAN_000528400</name>
</gene>
<dbReference type="OrthoDB" id="423881at2759"/>
<dbReference type="GO" id="GO:0005794">
    <property type="term" value="C:Golgi apparatus"/>
    <property type="evidence" value="ECO:0007669"/>
    <property type="project" value="TreeGrafter"/>
</dbReference>
<dbReference type="PANTHER" id="PTHR16011">
    <property type="entry name" value="IFT57/HIPPI"/>
    <property type="match status" value="1"/>
</dbReference>
<feature type="region of interest" description="Disordered" evidence="6">
    <location>
        <begin position="378"/>
        <end position="399"/>
    </location>
</feature>
<feature type="compositionally biased region" description="Acidic residues" evidence="6">
    <location>
        <begin position="389"/>
        <end position="399"/>
    </location>
</feature>
<protein>
    <submittedName>
        <fullName evidence="7">Intra-flagellar transport protein 57, putative</fullName>
    </submittedName>
</protein>
<dbReference type="AlphaFoldDB" id="S9U9A5"/>
<organism evidence="7 8">
    <name type="scientific">Angomonas deanei</name>
    <dbReference type="NCBI Taxonomy" id="59799"/>
    <lineage>
        <taxon>Eukaryota</taxon>
        <taxon>Discoba</taxon>
        <taxon>Euglenozoa</taxon>
        <taxon>Kinetoplastea</taxon>
        <taxon>Metakinetoplastina</taxon>
        <taxon>Trypanosomatida</taxon>
        <taxon>Trypanosomatidae</taxon>
        <taxon>Strigomonadinae</taxon>
        <taxon>Angomonas</taxon>
    </lineage>
</organism>
<evidence type="ECO:0000256" key="4">
    <source>
        <dbReference type="ARBA" id="ARBA00023273"/>
    </source>
</evidence>
<dbReference type="Pfam" id="PF10498">
    <property type="entry name" value="IFT57"/>
    <property type="match status" value="1"/>
</dbReference>
<reference evidence="7 8" key="1">
    <citation type="submission" date="2020-08" db="EMBL/GenBank/DDBJ databases">
        <authorList>
            <person name="Newling K."/>
            <person name="Davey J."/>
            <person name="Forrester S."/>
        </authorList>
    </citation>
    <scope>NUCLEOTIDE SEQUENCE [LARGE SCALE GENOMIC DNA]</scope>
    <source>
        <strain evidence="8">Crithidia deanei Carvalho (ATCC PRA-265)</strain>
    </source>
</reference>
<dbReference type="GO" id="GO:0005929">
    <property type="term" value="C:cilium"/>
    <property type="evidence" value="ECO:0007669"/>
    <property type="project" value="UniProtKB-SubCell"/>
</dbReference>
<evidence type="ECO:0000256" key="3">
    <source>
        <dbReference type="ARBA" id="ARBA00023069"/>
    </source>
</evidence>
<feature type="coiled-coil region" evidence="5">
    <location>
        <begin position="308"/>
        <end position="362"/>
    </location>
</feature>
<keyword evidence="8" id="KW-1185">Reference proteome</keyword>